<dbReference type="AlphaFoldDB" id="A0A327WN71"/>
<dbReference type="InterPro" id="IPR036390">
    <property type="entry name" value="WH_DNA-bd_sf"/>
</dbReference>
<dbReference type="Pfam" id="PF21205">
    <property type="entry name" value="Rep3_C"/>
    <property type="match status" value="1"/>
</dbReference>
<organism evidence="3 4">
    <name type="scientific">Larkinella arboricola</name>
    <dbReference type="NCBI Taxonomy" id="643671"/>
    <lineage>
        <taxon>Bacteria</taxon>
        <taxon>Pseudomonadati</taxon>
        <taxon>Bacteroidota</taxon>
        <taxon>Cytophagia</taxon>
        <taxon>Cytophagales</taxon>
        <taxon>Spirosomataceae</taxon>
        <taxon>Larkinella</taxon>
    </lineage>
</organism>
<feature type="domain" description="Initiator Rep protein WH1" evidence="2">
    <location>
        <begin position="42"/>
        <end position="177"/>
    </location>
</feature>
<dbReference type="Proteomes" id="UP000248790">
    <property type="component" value="Unassembled WGS sequence"/>
</dbReference>
<evidence type="ECO:0000313" key="4">
    <source>
        <dbReference type="Proteomes" id="UP000248790"/>
    </source>
</evidence>
<reference evidence="3 4" key="1">
    <citation type="submission" date="2018-06" db="EMBL/GenBank/DDBJ databases">
        <title>Genomic Encyclopedia of Archaeal and Bacterial Type Strains, Phase II (KMG-II): from individual species to whole genera.</title>
        <authorList>
            <person name="Goeker M."/>
        </authorList>
    </citation>
    <scope>NUCLEOTIDE SEQUENCE [LARGE SCALE GENOMIC DNA]</scope>
    <source>
        <strain evidence="3 4">DSM 21851</strain>
    </source>
</reference>
<dbReference type="InterPro" id="IPR036388">
    <property type="entry name" value="WH-like_DNA-bd_sf"/>
</dbReference>
<dbReference type="GO" id="GO:0006270">
    <property type="term" value="P:DNA replication initiation"/>
    <property type="evidence" value="ECO:0007669"/>
    <property type="project" value="InterPro"/>
</dbReference>
<dbReference type="OrthoDB" id="925905at2"/>
<comment type="caution">
    <text evidence="3">The sequence shown here is derived from an EMBL/GenBank/DDBJ whole genome shotgun (WGS) entry which is preliminary data.</text>
</comment>
<gene>
    <name evidence="3" type="ORF">LX87_04653</name>
</gene>
<dbReference type="SUPFAM" id="SSF46785">
    <property type="entry name" value="Winged helix' DNA-binding domain"/>
    <property type="match status" value="2"/>
</dbReference>
<dbReference type="RefSeq" id="WP_111630675.1">
    <property type="nucleotide sequence ID" value="NZ_QLMC01000006.1"/>
</dbReference>
<keyword evidence="4" id="KW-1185">Reference proteome</keyword>
<proteinExistence type="inferred from homology"/>
<dbReference type="Gene3D" id="1.10.10.10">
    <property type="entry name" value="Winged helix-like DNA-binding domain superfamily/Winged helix DNA-binding domain"/>
    <property type="match status" value="2"/>
</dbReference>
<dbReference type="Pfam" id="PF01051">
    <property type="entry name" value="Rep3_N"/>
    <property type="match status" value="1"/>
</dbReference>
<evidence type="ECO:0000259" key="2">
    <source>
        <dbReference type="Pfam" id="PF01051"/>
    </source>
</evidence>
<sequence>MAKSKNSNQGLQLSIGNLLEEKPVSIREPMNLLMLLMQQEVPLSVLQRRLYWLILRELKSSQVYDRDQKIPIPEKDQRFTFHYSELYSGHTNQTVRDAINEIHKLTVKIQTEKANLTSVTVFPVAHYESGEGTITVDVHRYVIPLMLRITEGYSSFVLYHALKLSSDYAQLLFSLLSRFKKDRSWQISIAELRPLLGAKNVAYDRYHNFQARVIDIALKQINTNTNLKVTYSQVKKGKSVVGLNFQIQTDEAWLKEEIKREVQEYLAKPYDEKWKLVSKYLMDYDWSFSLAQKNQILQSGKNIDTFLRTYVYILRDESIQDYNAYMGKALFQSSADKK</sequence>
<accession>A0A327WN71</accession>
<dbReference type="EMBL" id="QLMC01000006">
    <property type="protein sequence ID" value="RAJ93141.1"/>
    <property type="molecule type" value="Genomic_DNA"/>
</dbReference>
<dbReference type="InterPro" id="IPR000525">
    <property type="entry name" value="Initiator_Rep_WH1"/>
</dbReference>
<evidence type="ECO:0000256" key="1">
    <source>
        <dbReference type="ARBA" id="ARBA00038283"/>
    </source>
</evidence>
<comment type="similarity">
    <text evidence="1">Belongs to the initiator RepB protein family.</text>
</comment>
<protein>
    <submittedName>
        <fullName evidence="3">Replication initiator protein</fullName>
    </submittedName>
</protein>
<dbReference type="GO" id="GO:0003887">
    <property type="term" value="F:DNA-directed DNA polymerase activity"/>
    <property type="evidence" value="ECO:0007669"/>
    <property type="project" value="InterPro"/>
</dbReference>
<name>A0A327WN71_LARAB</name>
<evidence type="ECO:0000313" key="3">
    <source>
        <dbReference type="EMBL" id="RAJ93141.1"/>
    </source>
</evidence>